<evidence type="ECO:0000313" key="5">
    <source>
        <dbReference type="Proteomes" id="UP001199916"/>
    </source>
</evidence>
<dbReference type="Gene3D" id="3.30.360.10">
    <property type="entry name" value="Dihydrodipicolinate Reductase, domain 2"/>
    <property type="match status" value="1"/>
</dbReference>
<dbReference type="InterPro" id="IPR050463">
    <property type="entry name" value="Gfo/Idh/MocA_oxidrdct_glycsds"/>
</dbReference>
<name>A0ABS8YK00_9BACL</name>
<dbReference type="Gene3D" id="3.40.50.720">
    <property type="entry name" value="NAD(P)-binding Rossmann-like Domain"/>
    <property type="match status" value="1"/>
</dbReference>
<proteinExistence type="predicted"/>
<organism evidence="4 5">
    <name type="scientific">Paenibacillus profundus</name>
    <dbReference type="NCBI Taxonomy" id="1173085"/>
    <lineage>
        <taxon>Bacteria</taxon>
        <taxon>Bacillati</taxon>
        <taxon>Bacillota</taxon>
        <taxon>Bacilli</taxon>
        <taxon>Bacillales</taxon>
        <taxon>Paenibacillaceae</taxon>
        <taxon>Paenibacillus</taxon>
    </lineage>
</organism>
<protein>
    <submittedName>
        <fullName evidence="4">Gfo/Idh/MocA family oxidoreductase</fullName>
    </submittedName>
</protein>
<dbReference type="InterPro" id="IPR055170">
    <property type="entry name" value="GFO_IDH_MocA-like_dom"/>
</dbReference>
<dbReference type="SUPFAM" id="SSF51735">
    <property type="entry name" value="NAD(P)-binding Rossmann-fold domains"/>
    <property type="match status" value="1"/>
</dbReference>
<reference evidence="4 5" key="1">
    <citation type="submission" date="2021-11" db="EMBL/GenBank/DDBJ databases">
        <title>Draft genome sequence of Paenibacillus profundus YoMME, a new Gram-positive bacteria with exoelectrogenic properties.</title>
        <authorList>
            <person name="Hubenova Y."/>
            <person name="Hubenova E."/>
            <person name="Manasiev Y."/>
            <person name="Peykov S."/>
            <person name="Mitov M."/>
        </authorList>
    </citation>
    <scope>NUCLEOTIDE SEQUENCE [LARGE SCALE GENOMIC DNA]</scope>
    <source>
        <strain evidence="4 5">YoMME</strain>
    </source>
</reference>
<keyword evidence="1" id="KW-0560">Oxidoreductase</keyword>
<dbReference type="Pfam" id="PF01408">
    <property type="entry name" value="GFO_IDH_MocA"/>
    <property type="match status" value="1"/>
</dbReference>
<keyword evidence="5" id="KW-1185">Reference proteome</keyword>
<dbReference type="EMBL" id="JAJNBZ010000025">
    <property type="protein sequence ID" value="MCE5172205.1"/>
    <property type="molecule type" value="Genomic_DNA"/>
</dbReference>
<dbReference type="SUPFAM" id="SSF55347">
    <property type="entry name" value="Glyceraldehyde-3-phosphate dehydrogenase-like, C-terminal domain"/>
    <property type="match status" value="1"/>
</dbReference>
<sequence>MTEQVIRIGIIGSGGIARMHARAYKRIPGVVVAAVADIVPGRAQALIDEEGLAEAAAFDNTRKLLEQELHGVSICTPNVSHHEQALLSLEAGKHVLVEKPLSVTLDEGIEMVETAERMGKMLSVGFQPRYDDNIKLVREIVQSGQLGGVYYAELGGGRPRGIPGGTFIRRDIAGSGAIADIGCYSLDMALYALNHPRPLTVSAFSGNRLGTNPAICPEADRFDVEDFGVAFIRFENDMVMTFKTSWAMHLDSMGSTFFLGSEGGLKLGSGRTGAWGGSFDCLGDIRMYRDMMGRQTETAIPLSGQPLDEPFFLKISDFVRAIRDDAPAPVPASEILVQQTIIDALLRSAAQKREVDVEWPSILRR</sequence>
<dbReference type="RefSeq" id="WP_233698450.1">
    <property type="nucleotide sequence ID" value="NZ_JAJNBZ010000025.1"/>
</dbReference>
<dbReference type="InterPro" id="IPR036291">
    <property type="entry name" value="NAD(P)-bd_dom_sf"/>
</dbReference>
<dbReference type="Proteomes" id="UP001199916">
    <property type="component" value="Unassembled WGS sequence"/>
</dbReference>
<dbReference type="InterPro" id="IPR000683">
    <property type="entry name" value="Gfo/Idh/MocA-like_OxRdtase_N"/>
</dbReference>
<evidence type="ECO:0000313" key="4">
    <source>
        <dbReference type="EMBL" id="MCE5172205.1"/>
    </source>
</evidence>
<accession>A0ABS8YK00</accession>
<feature type="domain" description="GFO/IDH/MocA-like oxidoreductase" evidence="3">
    <location>
        <begin position="136"/>
        <end position="265"/>
    </location>
</feature>
<comment type="caution">
    <text evidence="4">The sequence shown here is derived from an EMBL/GenBank/DDBJ whole genome shotgun (WGS) entry which is preliminary data.</text>
</comment>
<evidence type="ECO:0000256" key="1">
    <source>
        <dbReference type="ARBA" id="ARBA00023002"/>
    </source>
</evidence>
<dbReference type="PANTHER" id="PTHR43818">
    <property type="entry name" value="BCDNA.GH03377"/>
    <property type="match status" value="1"/>
</dbReference>
<feature type="domain" description="Gfo/Idh/MocA-like oxidoreductase N-terminal" evidence="2">
    <location>
        <begin position="6"/>
        <end position="126"/>
    </location>
</feature>
<dbReference type="PANTHER" id="PTHR43818:SF11">
    <property type="entry name" value="BCDNA.GH03377"/>
    <property type="match status" value="1"/>
</dbReference>
<gene>
    <name evidence="4" type="ORF">LQV63_23275</name>
</gene>
<evidence type="ECO:0000259" key="3">
    <source>
        <dbReference type="Pfam" id="PF22725"/>
    </source>
</evidence>
<evidence type="ECO:0000259" key="2">
    <source>
        <dbReference type="Pfam" id="PF01408"/>
    </source>
</evidence>
<dbReference type="Pfam" id="PF22725">
    <property type="entry name" value="GFO_IDH_MocA_C3"/>
    <property type="match status" value="1"/>
</dbReference>